<dbReference type="EMBL" id="QPFP01000040">
    <property type="protein sequence ID" value="TEB27472.1"/>
    <property type="molecule type" value="Genomic_DNA"/>
</dbReference>
<name>A0A4Y7T1F6_COPMI</name>
<protein>
    <submittedName>
        <fullName evidence="2">Uncharacterized protein</fullName>
    </submittedName>
</protein>
<keyword evidence="3" id="KW-1185">Reference proteome</keyword>
<dbReference type="Proteomes" id="UP000298030">
    <property type="component" value="Unassembled WGS sequence"/>
</dbReference>
<evidence type="ECO:0000313" key="2">
    <source>
        <dbReference type="EMBL" id="TEB27472.1"/>
    </source>
</evidence>
<evidence type="ECO:0000256" key="1">
    <source>
        <dbReference type="SAM" id="MobiDB-lite"/>
    </source>
</evidence>
<dbReference type="AlphaFoldDB" id="A0A4Y7T1F6"/>
<feature type="compositionally biased region" description="Basic and acidic residues" evidence="1">
    <location>
        <begin position="127"/>
        <end position="144"/>
    </location>
</feature>
<comment type="caution">
    <text evidence="2">The sequence shown here is derived from an EMBL/GenBank/DDBJ whole genome shotgun (WGS) entry which is preliminary data.</text>
</comment>
<sequence>MSSTNPTQHNSSIRMSDRASERRRRPGHSQTRKPTSFMRHTSTISLPSPKPKKISFRPPSTGLLSIFRLPLPPYRAKTPARSLPKPCQASAYGAHTPIGRLSNLVEWSWKKLEEADWNGRGKKLTGRKGEEASKTEGGGGRKTEEEEWGAANQEPR</sequence>
<feature type="compositionally biased region" description="Polar residues" evidence="1">
    <location>
        <begin position="1"/>
        <end position="13"/>
    </location>
</feature>
<feature type="region of interest" description="Disordered" evidence="1">
    <location>
        <begin position="1"/>
        <end position="59"/>
    </location>
</feature>
<evidence type="ECO:0000313" key="3">
    <source>
        <dbReference type="Proteomes" id="UP000298030"/>
    </source>
</evidence>
<gene>
    <name evidence="2" type="ORF">FA13DRAFT_1736611</name>
</gene>
<feature type="region of interest" description="Disordered" evidence="1">
    <location>
        <begin position="118"/>
        <end position="156"/>
    </location>
</feature>
<feature type="compositionally biased region" description="Polar residues" evidence="1">
    <location>
        <begin position="32"/>
        <end position="46"/>
    </location>
</feature>
<feature type="compositionally biased region" description="Basic residues" evidence="1">
    <location>
        <begin position="21"/>
        <end position="31"/>
    </location>
</feature>
<reference evidence="2 3" key="1">
    <citation type="journal article" date="2019" name="Nat. Ecol. Evol.">
        <title>Megaphylogeny resolves global patterns of mushroom evolution.</title>
        <authorList>
            <person name="Varga T."/>
            <person name="Krizsan K."/>
            <person name="Foldi C."/>
            <person name="Dima B."/>
            <person name="Sanchez-Garcia M."/>
            <person name="Sanchez-Ramirez S."/>
            <person name="Szollosi G.J."/>
            <person name="Szarkandi J.G."/>
            <person name="Papp V."/>
            <person name="Albert L."/>
            <person name="Andreopoulos W."/>
            <person name="Angelini C."/>
            <person name="Antonin V."/>
            <person name="Barry K.W."/>
            <person name="Bougher N.L."/>
            <person name="Buchanan P."/>
            <person name="Buyck B."/>
            <person name="Bense V."/>
            <person name="Catcheside P."/>
            <person name="Chovatia M."/>
            <person name="Cooper J."/>
            <person name="Damon W."/>
            <person name="Desjardin D."/>
            <person name="Finy P."/>
            <person name="Geml J."/>
            <person name="Haridas S."/>
            <person name="Hughes K."/>
            <person name="Justo A."/>
            <person name="Karasinski D."/>
            <person name="Kautmanova I."/>
            <person name="Kiss B."/>
            <person name="Kocsube S."/>
            <person name="Kotiranta H."/>
            <person name="LaButti K.M."/>
            <person name="Lechner B.E."/>
            <person name="Liimatainen K."/>
            <person name="Lipzen A."/>
            <person name="Lukacs Z."/>
            <person name="Mihaltcheva S."/>
            <person name="Morgado L.N."/>
            <person name="Niskanen T."/>
            <person name="Noordeloos M.E."/>
            <person name="Ohm R.A."/>
            <person name="Ortiz-Santana B."/>
            <person name="Ovrebo C."/>
            <person name="Racz N."/>
            <person name="Riley R."/>
            <person name="Savchenko A."/>
            <person name="Shiryaev A."/>
            <person name="Soop K."/>
            <person name="Spirin V."/>
            <person name="Szebenyi C."/>
            <person name="Tomsovsky M."/>
            <person name="Tulloss R.E."/>
            <person name="Uehling J."/>
            <person name="Grigoriev I.V."/>
            <person name="Vagvolgyi C."/>
            <person name="Papp T."/>
            <person name="Martin F.M."/>
            <person name="Miettinen O."/>
            <person name="Hibbett D.S."/>
            <person name="Nagy L.G."/>
        </authorList>
    </citation>
    <scope>NUCLEOTIDE SEQUENCE [LARGE SCALE GENOMIC DNA]</scope>
    <source>
        <strain evidence="2 3">FP101781</strain>
    </source>
</reference>
<accession>A0A4Y7T1F6</accession>
<organism evidence="2 3">
    <name type="scientific">Coprinellus micaceus</name>
    <name type="common">Glistening ink-cap mushroom</name>
    <name type="synonym">Coprinus micaceus</name>
    <dbReference type="NCBI Taxonomy" id="71717"/>
    <lineage>
        <taxon>Eukaryota</taxon>
        <taxon>Fungi</taxon>
        <taxon>Dikarya</taxon>
        <taxon>Basidiomycota</taxon>
        <taxon>Agaricomycotina</taxon>
        <taxon>Agaricomycetes</taxon>
        <taxon>Agaricomycetidae</taxon>
        <taxon>Agaricales</taxon>
        <taxon>Agaricineae</taxon>
        <taxon>Psathyrellaceae</taxon>
        <taxon>Coprinellus</taxon>
    </lineage>
</organism>
<proteinExistence type="predicted"/>